<evidence type="ECO:0000256" key="1">
    <source>
        <dbReference type="SAM" id="Coils"/>
    </source>
</evidence>
<keyword evidence="1" id="KW-0175">Coiled coil</keyword>
<dbReference type="EMBL" id="OC318109">
    <property type="protein sequence ID" value="CAD7400597.1"/>
    <property type="molecule type" value="Genomic_DNA"/>
</dbReference>
<dbReference type="Gene3D" id="3.10.20.90">
    <property type="entry name" value="Phosphatidylinositol 3-kinase Catalytic Subunit, Chain A, domain 1"/>
    <property type="match status" value="1"/>
</dbReference>
<dbReference type="GO" id="GO:0001669">
    <property type="term" value="C:acrosomal vesicle"/>
    <property type="evidence" value="ECO:0007669"/>
    <property type="project" value="TreeGrafter"/>
</dbReference>
<dbReference type="GO" id="GO:0031514">
    <property type="term" value="C:motile cilium"/>
    <property type="evidence" value="ECO:0007669"/>
    <property type="project" value="TreeGrafter"/>
</dbReference>
<feature type="domain" description="Ubiquitin-like" evidence="3">
    <location>
        <begin position="226"/>
        <end position="297"/>
    </location>
</feature>
<dbReference type="AlphaFoldDB" id="A0A7R9CSJ6"/>
<evidence type="ECO:0000256" key="2">
    <source>
        <dbReference type="SAM" id="MobiDB-lite"/>
    </source>
</evidence>
<feature type="coiled-coil region" evidence="1">
    <location>
        <begin position="461"/>
        <end position="489"/>
    </location>
</feature>
<dbReference type="GO" id="GO:0030317">
    <property type="term" value="P:flagellated sperm motility"/>
    <property type="evidence" value="ECO:0007669"/>
    <property type="project" value="TreeGrafter"/>
</dbReference>
<dbReference type="PANTHER" id="PTHR21074:SF0">
    <property type="entry name" value="IQ AND UBIQUITIN-LIKE DOMAIN-CONTAINING PROTEIN"/>
    <property type="match status" value="1"/>
</dbReference>
<feature type="compositionally biased region" description="Basic and acidic residues" evidence="2">
    <location>
        <begin position="203"/>
        <end position="216"/>
    </location>
</feature>
<feature type="region of interest" description="Disordered" evidence="2">
    <location>
        <begin position="151"/>
        <end position="221"/>
    </location>
</feature>
<dbReference type="InterPro" id="IPR057887">
    <property type="entry name" value="IQUB_helical"/>
</dbReference>
<dbReference type="Pfam" id="PF25805">
    <property type="entry name" value="IQUB"/>
    <property type="match status" value="1"/>
</dbReference>
<accession>A0A7R9CSJ6</accession>
<dbReference type="PROSITE" id="PS50096">
    <property type="entry name" value="IQ"/>
    <property type="match status" value="1"/>
</dbReference>
<dbReference type="InterPro" id="IPR037695">
    <property type="entry name" value="IQUB"/>
</dbReference>
<organism evidence="4">
    <name type="scientific">Timema cristinae</name>
    <name type="common">Walking stick</name>
    <dbReference type="NCBI Taxonomy" id="61476"/>
    <lineage>
        <taxon>Eukaryota</taxon>
        <taxon>Metazoa</taxon>
        <taxon>Ecdysozoa</taxon>
        <taxon>Arthropoda</taxon>
        <taxon>Hexapoda</taxon>
        <taxon>Insecta</taxon>
        <taxon>Pterygota</taxon>
        <taxon>Neoptera</taxon>
        <taxon>Polyneoptera</taxon>
        <taxon>Phasmatodea</taxon>
        <taxon>Timematodea</taxon>
        <taxon>Timematoidea</taxon>
        <taxon>Timematidae</taxon>
        <taxon>Timema</taxon>
    </lineage>
</organism>
<proteinExistence type="predicted"/>
<evidence type="ECO:0000259" key="3">
    <source>
        <dbReference type="PROSITE" id="PS50053"/>
    </source>
</evidence>
<dbReference type="InterPro" id="IPR029071">
    <property type="entry name" value="Ubiquitin-like_domsf"/>
</dbReference>
<dbReference type="CDD" id="cd23767">
    <property type="entry name" value="IQCD"/>
    <property type="match status" value="1"/>
</dbReference>
<dbReference type="InterPro" id="IPR000626">
    <property type="entry name" value="Ubiquitin-like_dom"/>
</dbReference>
<name>A0A7R9CSJ6_TIMCR</name>
<protein>
    <recommendedName>
        <fullName evidence="3">Ubiquitin-like domain-containing protein</fullName>
    </recommendedName>
</protein>
<sequence length="925" mass="107164">MYNSIIESYVDPSKKIPDKPDKTSSEILKKGTSDEVNTVIGNVISEPNFTPEDYLENVHSEIQNGIQDSQSIDYSEALQDYLPQLSVTGDQNSLSIYHLQSMEEKVQLNLMDTINLIKNEIQTEDVDMPELRQEQIHKWFVKTITKSPFKSSKKLGSIPTNMLSPLERPSKISVGKPLDNKLDQSTGPLSPKKRFKKTGSPRPRSEKFGHETKSSLKDAPVQSTENTITVKFLMSDGRVLFTRSFQMNSNINDIKQQLSEKIRLSPETIILFWKGDPLPDNIYLVNLGVKPLDTIDITFEAKVEGGDLHEDVSTHGFMAVRILEGGEGNVREGEEKIVKELIVEVVDSRTKKPFLGGLCNKGTGVEYHHACSQTQPYTPRVPPQNQSHRVTQTVQHRTKEQNTPSNRATQMYKDDHFIPCQNDRIVVPRKYVDAEEVERRENELKTKHAIVIQKHLRGWMARRLLSEMRERLEKAVEWEEEQLKKEREEQEWLVKRDLIGMTYPRTKADFEMLYSLVQRWREYEVERIKADTCGPSKKAMLCLLLEKEIRLLSTIERHRNRVNQEKKKKLETKLLEKTTEPVVWTGYKDARVTMETVHMRRATDLKALYECLCRDDVTVDERIELLVNLKYSVKNYNSGLVMELLHLVERECDFLVRGLGQADLEGLRKRIARLFLDLIHDPRINPEMELKRSKIQGVRAVRHKTVQCIRCRAFKHYASLTISLSPTRPGRFALHACTSKVSICTQCHWEEMMARTRIDLGPYRLIARYIRQSERKRGCYSSIAFIMRYYDFYYLVQKIWQSRSAINECLELKRLRLCRWDSTQDWSPWNCILLEDVEAKAHLQVKSLEDTYDDMFREAVTSDSENLGIYLNVDCQKSDCELSVSTKEVMGLLRVHTSERNGGPYTELGGEHCQVVGVFGSLFFR</sequence>
<dbReference type="SUPFAM" id="SSF54236">
    <property type="entry name" value="Ubiquitin-like"/>
    <property type="match status" value="1"/>
</dbReference>
<reference evidence="4" key="1">
    <citation type="submission" date="2020-11" db="EMBL/GenBank/DDBJ databases">
        <authorList>
            <person name="Tran Van P."/>
        </authorList>
    </citation>
    <scope>NUCLEOTIDE SEQUENCE</scope>
</reference>
<gene>
    <name evidence="4" type="ORF">TCEB3V08_LOCUS5598</name>
</gene>
<dbReference type="PROSITE" id="PS50053">
    <property type="entry name" value="UBIQUITIN_2"/>
    <property type="match status" value="1"/>
</dbReference>
<dbReference type="GO" id="GO:0060271">
    <property type="term" value="P:cilium assembly"/>
    <property type="evidence" value="ECO:0007669"/>
    <property type="project" value="TreeGrafter"/>
</dbReference>
<evidence type="ECO:0000313" key="4">
    <source>
        <dbReference type="EMBL" id="CAD7400597.1"/>
    </source>
</evidence>
<dbReference type="PANTHER" id="PTHR21074">
    <property type="entry name" value="IQ AND UBIQUITIN-LIKE DOMAIN-CONTAINING PROTEIN"/>
    <property type="match status" value="1"/>
</dbReference>